<evidence type="ECO:0000256" key="12">
    <source>
        <dbReference type="PIRSR" id="PIRSR006431-1"/>
    </source>
</evidence>
<evidence type="ECO:0000256" key="4">
    <source>
        <dbReference type="ARBA" id="ARBA00012568"/>
    </source>
</evidence>
<name>A0A5C7EZF7_9PROT</name>
<evidence type="ECO:0000256" key="13">
    <source>
        <dbReference type="RuleBase" id="RU003421"/>
    </source>
</evidence>
<keyword evidence="9 11" id="KW-0378">Hydrolase</keyword>
<evidence type="ECO:0000256" key="10">
    <source>
        <dbReference type="ARBA" id="ARBA00029605"/>
    </source>
</evidence>
<dbReference type="InterPro" id="IPR002410">
    <property type="entry name" value="Peptidase_S33"/>
</dbReference>
<dbReference type="GO" id="GO:0006508">
    <property type="term" value="P:proteolysis"/>
    <property type="evidence" value="ECO:0007669"/>
    <property type="project" value="UniProtKB-KW"/>
</dbReference>
<gene>
    <name evidence="15" type="primary">pip</name>
    <name evidence="15" type="ORF">FR698_05020</name>
</gene>
<evidence type="ECO:0000313" key="16">
    <source>
        <dbReference type="Proteomes" id="UP000321201"/>
    </source>
</evidence>
<evidence type="ECO:0000256" key="3">
    <source>
        <dbReference type="ARBA" id="ARBA00010088"/>
    </source>
</evidence>
<evidence type="ECO:0000256" key="6">
    <source>
        <dbReference type="ARBA" id="ARBA00022438"/>
    </source>
</evidence>
<dbReference type="PANTHER" id="PTHR43722:SF1">
    <property type="entry name" value="PROLINE IMINOPEPTIDASE"/>
    <property type="match status" value="1"/>
</dbReference>
<sequence>MVELYAFPEPYAQGWLPCGIHRIHYEESGNPQGYPVVVVHGGPGSGSNPASRRFFDPRFYRVVLFDQRGCGRSTPLGATEDNTLQHLVADMERLRQYLGVERWLVCGGSWGATLALAYAQAQPEACAGLLLRGIFLGSEEEIRWYLHGLRRFLPEAWETLSRAVPGDGDLLERCHRAVHGADEARAVAAARAWNAYERRAMSLLDPVSSEPPPDERLLAKAKIQTHYLVNRCFLDEDALIRGTPRISHLPCTIVQGRLDLVCPPVSALRLHRAWPLAQLTVVEGGGHSADSPAMGLAMLQAAEAFKRRLEFRP</sequence>
<evidence type="ECO:0000256" key="9">
    <source>
        <dbReference type="ARBA" id="ARBA00022801"/>
    </source>
</evidence>
<evidence type="ECO:0000313" key="15">
    <source>
        <dbReference type="EMBL" id="TXF12706.1"/>
    </source>
</evidence>
<dbReference type="PANTHER" id="PTHR43722">
    <property type="entry name" value="PROLINE IMINOPEPTIDASE"/>
    <property type="match status" value="1"/>
</dbReference>
<evidence type="ECO:0000256" key="5">
    <source>
        <dbReference type="ARBA" id="ARBA00021843"/>
    </source>
</evidence>
<dbReference type="InterPro" id="IPR000073">
    <property type="entry name" value="AB_hydrolase_1"/>
</dbReference>
<dbReference type="SUPFAM" id="SSF53474">
    <property type="entry name" value="alpha/beta-Hydrolases"/>
    <property type="match status" value="1"/>
</dbReference>
<keyword evidence="8 11" id="KW-0645">Protease</keyword>
<keyword evidence="6 11" id="KW-0031">Aminopeptidase</keyword>
<feature type="active site" evidence="12">
    <location>
        <position position="259"/>
    </location>
</feature>
<feature type="domain" description="AB hydrolase-1" evidence="14">
    <location>
        <begin position="34"/>
        <end position="288"/>
    </location>
</feature>
<comment type="similarity">
    <text evidence="3 11 13">Belongs to the peptidase S33 family.</text>
</comment>
<evidence type="ECO:0000256" key="8">
    <source>
        <dbReference type="ARBA" id="ARBA00022670"/>
    </source>
</evidence>
<dbReference type="GO" id="GO:0005737">
    <property type="term" value="C:cytoplasm"/>
    <property type="evidence" value="ECO:0007669"/>
    <property type="project" value="UniProtKB-SubCell"/>
</dbReference>
<dbReference type="PRINTS" id="PR00793">
    <property type="entry name" value="PROAMNOPTASE"/>
</dbReference>
<dbReference type="Proteomes" id="UP000321201">
    <property type="component" value="Unassembled WGS sequence"/>
</dbReference>
<dbReference type="InterPro" id="IPR005944">
    <property type="entry name" value="Pro_iminopeptidase"/>
</dbReference>
<evidence type="ECO:0000256" key="7">
    <source>
        <dbReference type="ARBA" id="ARBA00022490"/>
    </source>
</evidence>
<keyword evidence="16" id="KW-1185">Reference proteome</keyword>
<comment type="catalytic activity">
    <reaction evidence="1 11 13">
        <text>Release of N-terminal proline from a peptide.</text>
        <dbReference type="EC" id="3.4.11.5"/>
    </reaction>
</comment>
<feature type="active site" description="Nucleophile" evidence="12">
    <location>
        <position position="109"/>
    </location>
</feature>
<evidence type="ECO:0000256" key="2">
    <source>
        <dbReference type="ARBA" id="ARBA00004496"/>
    </source>
</evidence>
<evidence type="ECO:0000256" key="11">
    <source>
        <dbReference type="PIRNR" id="PIRNR006431"/>
    </source>
</evidence>
<feature type="active site" description="Proton donor" evidence="12">
    <location>
        <position position="287"/>
    </location>
</feature>
<dbReference type="GO" id="GO:0004177">
    <property type="term" value="F:aminopeptidase activity"/>
    <property type="evidence" value="ECO:0007669"/>
    <property type="project" value="UniProtKB-UniRule"/>
</dbReference>
<keyword evidence="7 11" id="KW-0963">Cytoplasm</keyword>
<dbReference type="EC" id="3.4.11.5" evidence="4 11"/>
<proteinExistence type="inferred from homology"/>
<accession>A0A5C7EZF7</accession>
<organism evidence="15 16">
    <name type="scientific">Pelomicrobium methylotrophicum</name>
    <dbReference type="NCBI Taxonomy" id="2602750"/>
    <lineage>
        <taxon>Bacteria</taxon>
        <taxon>Pseudomonadati</taxon>
        <taxon>Pseudomonadota</taxon>
        <taxon>Hydrogenophilia</taxon>
        <taxon>Hydrogenophilia incertae sedis</taxon>
        <taxon>Pelomicrobium</taxon>
    </lineage>
</organism>
<comment type="subcellular location">
    <subcellularLocation>
        <location evidence="2 11">Cytoplasm</location>
    </subcellularLocation>
</comment>
<protein>
    <recommendedName>
        <fullName evidence="5 11">Proline iminopeptidase</fullName>
        <shortName evidence="11">PIP</shortName>
        <ecNumber evidence="4 11">3.4.11.5</ecNumber>
    </recommendedName>
    <alternativeName>
        <fullName evidence="10 11">Prolyl aminopeptidase</fullName>
    </alternativeName>
</protein>
<comment type="caution">
    <text evidence="15">The sequence shown here is derived from an EMBL/GenBank/DDBJ whole genome shotgun (WGS) entry which is preliminary data.</text>
</comment>
<dbReference type="EMBL" id="VPFL01000005">
    <property type="protein sequence ID" value="TXF12706.1"/>
    <property type="molecule type" value="Genomic_DNA"/>
</dbReference>
<dbReference type="InterPro" id="IPR029058">
    <property type="entry name" value="AB_hydrolase_fold"/>
</dbReference>
<evidence type="ECO:0000259" key="14">
    <source>
        <dbReference type="Pfam" id="PF00561"/>
    </source>
</evidence>
<dbReference type="Gene3D" id="3.40.50.1820">
    <property type="entry name" value="alpha/beta hydrolase"/>
    <property type="match status" value="1"/>
</dbReference>
<evidence type="ECO:0000256" key="1">
    <source>
        <dbReference type="ARBA" id="ARBA00001585"/>
    </source>
</evidence>
<dbReference type="NCBIfam" id="TIGR01249">
    <property type="entry name" value="pro_imino_pep_1"/>
    <property type="match status" value="1"/>
</dbReference>
<dbReference type="PIRSF" id="PIRSF006431">
    <property type="entry name" value="Pept_S33"/>
    <property type="match status" value="1"/>
</dbReference>
<dbReference type="InParanoid" id="A0A5C7EZF7"/>
<reference evidence="15 16" key="1">
    <citation type="submission" date="2019-08" db="EMBL/GenBank/DDBJ databases">
        <title>Pelomicrobium methylotrophicum gen. nov., sp. nov. a moderately thermophilic, facultatively anaerobic, lithoautotrophic and methylotrophic bacterium isolated from a terrestrial mud volcano.</title>
        <authorList>
            <person name="Slobodkina G.B."/>
            <person name="Merkel A.Y."/>
            <person name="Slobodkin A.I."/>
        </authorList>
    </citation>
    <scope>NUCLEOTIDE SEQUENCE [LARGE SCALE GENOMIC DNA]</scope>
    <source>
        <strain evidence="15 16">SM250</strain>
    </source>
</reference>
<dbReference type="OrthoDB" id="5288976at2"/>
<dbReference type="Pfam" id="PF00561">
    <property type="entry name" value="Abhydrolase_1"/>
    <property type="match status" value="1"/>
</dbReference>
<dbReference type="AlphaFoldDB" id="A0A5C7EZF7"/>